<dbReference type="PANTHER" id="PTHR13522">
    <property type="entry name" value="U6 SNRNA PHOSPHODIESTERASE 1"/>
    <property type="match status" value="1"/>
</dbReference>
<comment type="function">
    <text evidence="5">Phosphodiesterase responsible for the U6 snRNA 3' end processing. Acts as an exoribonuclease (RNase) responsible for trimming the poly(U) tract of the last nucleotides in the pre-U6 snRNA molecule, leading to the formation of mature U6 snRNA.</text>
</comment>
<dbReference type="HAMAP" id="MF_03040">
    <property type="entry name" value="USB1"/>
    <property type="match status" value="1"/>
</dbReference>
<dbReference type="InterPro" id="IPR027521">
    <property type="entry name" value="Usb1"/>
</dbReference>
<dbReference type="EMBL" id="JAGPYM010000020">
    <property type="protein sequence ID" value="KAH6884550.1"/>
    <property type="molecule type" value="Genomic_DNA"/>
</dbReference>
<dbReference type="GO" id="GO:1990838">
    <property type="term" value="F:poly(U)-specific exoribonuclease activity, producing 3' uridine cyclic phosphate ends"/>
    <property type="evidence" value="ECO:0007669"/>
    <property type="project" value="UniProtKB-UniRule"/>
</dbReference>
<evidence type="ECO:0000313" key="7">
    <source>
        <dbReference type="EMBL" id="KAH6884550.1"/>
    </source>
</evidence>
<feature type="compositionally biased region" description="Polar residues" evidence="6">
    <location>
        <begin position="1"/>
        <end position="10"/>
    </location>
</feature>
<gene>
    <name evidence="5" type="primary">USB1</name>
    <name evidence="7" type="ORF">B0T10DRAFT_132214</name>
</gene>
<comment type="subcellular location">
    <subcellularLocation>
        <location evidence="5">Nucleus</location>
    </subcellularLocation>
</comment>
<dbReference type="OrthoDB" id="49151at2759"/>
<dbReference type="EC" id="3.1.4.-" evidence="5"/>
<comment type="caution">
    <text evidence="7">The sequence shown here is derived from an EMBL/GenBank/DDBJ whole genome shotgun (WGS) entry which is preliminary data.</text>
</comment>
<dbReference type="GO" id="GO:0005634">
    <property type="term" value="C:nucleus"/>
    <property type="evidence" value="ECO:0007669"/>
    <property type="project" value="UniProtKB-SubCell"/>
</dbReference>
<evidence type="ECO:0000256" key="6">
    <source>
        <dbReference type="SAM" id="MobiDB-lite"/>
    </source>
</evidence>
<dbReference type="Pfam" id="PF09749">
    <property type="entry name" value="HVSL"/>
    <property type="match status" value="1"/>
</dbReference>
<dbReference type="GO" id="GO:0034477">
    <property type="term" value="P:U6 snRNA 3'-end processing"/>
    <property type="evidence" value="ECO:0007669"/>
    <property type="project" value="UniProtKB-UniRule"/>
</dbReference>
<protein>
    <recommendedName>
        <fullName evidence="5">U6 snRNA phosphodiesterase</fullName>
        <ecNumber evidence="5">3.1.4.-</ecNumber>
    </recommendedName>
</protein>
<keyword evidence="2 5" id="KW-0378">Hydrolase</keyword>
<proteinExistence type="inferred from homology"/>
<sequence>MALVDYSSSDSAEDDRQPPPSKRRKAHSSDLVHSEVADGGSSGTDARSKNAATGVSDMPPLPTEFHDLYASTVRQSVVDDPTLHHGRRRQTPHVVGNWPTHLYVEWYPTAMQHRLLCDLLDDIQAHLDEVELHNFLISDLGAPLPLHISLSRPLSLPTHDKDTFLEKITHTLRASTVHAFTVRPQALFWFRSPDSNRTFLVLRVGSNLEDEKNLNPELLGLLTRCNEIAKAFSLPALYQKGQTELVGNAFHISIGWTFDHPSDSTSMETLKLLNQAKFEPIRAWEIDVAGVKAKIGNVVNHIALDRLGRGGAESRLFES</sequence>
<keyword evidence="4 5" id="KW-0539">Nucleus</keyword>
<keyword evidence="8" id="KW-1185">Reference proteome</keyword>
<comment type="similarity">
    <text evidence="5">Belongs to the 2H phosphoesterase superfamily. USB1 family.</text>
</comment>
<organism evidence="7 8">
    <name type="scientific">Thelonectria olida</name>
    <dbReference type="NCBI Taxonomy" id="1576542"/>
    <lineage>
        <taxon>Eukaryota</taxon>
        <taxon>Fungi</taxon>
        <taxon>Dikarya</taxon>
        <taxon>Ascomycota</taxon>
        <taxon>Pezizomycotina</taxon>
        <taxon>Sordariomycetes</taxon>
        <taxon>Hypocreomycetidae</taxon>
        <taxon>Hypocreales</taxon>
        <taxon>Nectriaceae</taxon>
        <taxon>Thelonectria</taxon>
    </lineage>
</organism>
<evidence type="ECO:0000256" key="5">
    <source>
        <dbReference type="HAMAP-Rule" id="MF_03040"/>
    </source>
</evidence>
<accession>A0A9P9AM98</accession>
<feature type="region of interest" description="Disordered" evidence="6">
    <location>
        <begin position="1"/>
        <end position="61"/>
    </location>
</feature>
<name>A0A9P9AM98_9HYPO</name>
<evidence type="ECO:0000313" key="8">
    <source>
        <dbReference type="Proteomes" id="UP000777438"/>
    </source>
</evidence>
<keyword evidence="1 5" id="KW-0540">Nuclease</keyword>
<dbReference type="Gene3D" id="3.90.1140.10">
    <property type="entry name" value="Cyclic phosphodiesterase"/>
    <property type="match status" value="1"/>
</dbReference>
<evidence type="ECO:0000256" key="2">
    <source>
        <dbReference type="ARBA" id="ARBA00022801"/>
    </source>
</evidence>
<evidence type="ECO:0000256" key="1">
    <source>
        <dbReference type="ARBA" id="ARBA00022722"/>
    </source>
</evidence>
<dbReference type="Proteomes" id="UP000777438">
    <property type="component" value="Unassembled WGS sequence"/>
</dbReference>
<feature type="compositionally biased region" description="Basic and acidic residues" evidence="6">
    <location>
        <begin position="27"/>
        <end position="36"/>
    </location>
</feature>
<dbReference type="PANTHER" id="PTHR13522:SF3">
    <property type="entry name" value="U6 SNRNA PHOSPHODIESTERASE 1"/>
    <property type="match status" value="1"/>
</dbReference>
<evidence type="ECO:0000256" key="3">
    <source>
        <dbReference type="ARBA" id="ARBA00023239"/>
    </source>
</evidence>
<reference evidence="7 8" key="1">
    <citation type="journal article" date="2021" name="Nat. Commun.">
        <title>Genetic determinants of endophytism in the Arabidopsis root mycobiome.</title>
        <authorList>
            <person name="Mesny F."/>
            <person name="Miyauchi S."/>
            <person name="Thiergart T."/>
            <person name="Pickel B."/>
            <person name="Atanasova L."/>
            <person name="Karlsson M."/>
            <person name="Huettel B."/>
            <person name="Barry K.W."/>
            <person name="Haridas S."/>
            <person name="Chen C."/>
            <person name="Bauer D."/>
            <person name="Andreopoulos W."/>
            <person name="Pangilinan J."/>
            <person name="LaButti K."/>
            <person name="Riley R."/>
            <person name="Lipzen A."/>
            <person name="Clum A."/>
            <person name="Drula E."/>
            <person name="Henrissat B."/>
            <person name="Kohler A."/>
            <person name="Grigoriev I.V."/>
            <person name="Martin F.M."/>
            <person name="Hacquard S."/>
        </authorList>
    </citation>
    <scope>NUCLEOTIDE SEQUENCE [LARGE SCALE GENOMIC DNA]</scope>
    <source>
        <strain evidence="7 8">MPI-CAGE-CH-0241</strain>
    </source>
</reference>
<dbReference type="AlphaFoldDB" id="A0A9P9AM98"/>
<dbReference type="GO" id="GO:0016829">
    <property type="term" value="F:lyase activity"/>
    <property type="evidence" value="ECO:0007669"/>
    <property type="project" value="UniProtKB-KW"/>
</dbReference>
<keyword evidence="3" id="KW-0456">Lyase</keyword>
<feature type="active site" description="Proton donor/acceptor" evidence="5">
    <location>
        <position position="251"/>
    </location>
</feature>
<feature type="active site" description="Proton donor/acceptor" evidence="5">
    <location>
        <position position="147"/>
    </location>
</feature>
<evidence type="ECO:0000256" key="4">
    <source>
        <dbReference type="ARBA" id="ARBA00023242"/>
    </source>
</evidence>